<evidence type="ECO:0000313" key="2">
    <source>
        <dbReference type="Proteomes" id="UP000273044"/>
    </source>
</evidence>
<name>A0A3S5ESK1_9ACTN</name>
<dbReference type="SUPFAM" id="SSF50129">
    <property type="entry name" value="GroES-like"/>
    <property type="match status" value="1"/>
</dbReference>
<dbReference type="InterPro" id="IPR011032">
    <property type="entry name" value="GroES-like_sf"/>
</dbReference>
<dbReference type="RefSeq" id="WP_061787867.1">
    <property type="nucleotide sequence ID" value="NZ_CAUVFX010000003.1"/>
</dbReference>
<reference evidence="1 2" key="1">
    <citation type="submission" date="2018-12" db="EMBL/GenBank/DDBJ databases">
        <authorList>
            <consortium name="Pathogen Informatics"/>
        </authorList>
    </citation>
    <scope>NUCLEOTIDE SEQUENCE [LARGE SCALE GENOMIC DNA]</scope>
    <source>
        <strain evidence="1 2">NCTC12967</strain>
    </source>
</reference>
<dbReference type="GeneID" id="64406204"/>
<accession>A0A3S5ESK1</accession>
<organism evidence="1 2">
    <name type="scientific">Arachnia propionica</name>
    <dbReference type="NCBI Taxonomy" id="1750"/>
    <lineage>
        <taxon>Bacteria</taxon>
        <taxon>Bacillati</taxon>
        <taxon>Actinomycetota</taxon>
        <taxon>Actinomycetes</taxon>
        <taxon>Propionibacteriales</taxon>
        <taxon>Propionibacteriaceae</taxon>
        <taxon>Arachnia</taxon>
    </lineage>
</organism>
<protein>
    <submittedName>
        <fullName evidence="1">Uncharacterized protein</fullName>
    </submittedName>
</protein>
<proteinExistence type="predicted"/>
<dbReference type="EMBL" id="LR134406">
    <property type="protein sequence ID" value="VEH69451.1"/>
    <property type="molecule type" value="Genomic_DNA"/>
</dbReference>
<gene>
    <name evidence="1" type="ORF">NCTC12967_00720</name>
</gene>
<sequence length="63" mass="6676">MASTMHAVVIDTPGGPEALEARGLPHPVPRPKEVPARVEAFGVNRSRPGKKVVRALHENGAES</sequence>
<evidence type="ECO:0000313" key="1">
    <source>
        <dbReference type="EMBL" id="VEH69451.1"/>
    </source>
</evidence>
<dbReference type="Gene3D" id="3.90.180.10">
    <property type="entry name" value="Medium-chain alcohol dehydrogenases, catalytic domain"/>
    <property type="match status" value="1"/>
</dbReference>
<dbReference type="Proteomes" id="UP000273044">
    <property type="component" value="Chromosome"/>
</dbReference>
<keyword evidence="2" id="KW-1185">Reference proteome</keyword>
<dbReference type="AlphaFoldDB" id="A0A3S5ESK1"/>